<dbReference type="Pfam" id="PF13419">
    <property type="entry name" value="HAD_2"/>
    <property type="match status" value="1"/>
</dbReference>
<reference evidence="2 4" key="2">
    <citation type="submission" date="2016-10" db="EMBL/GenBank/DDBJ databases">
        <authorList>
            <person name="Varghese N."/>
            <person name="Submissions S."/>
        </authorList>
    </citation>
    <scope>NUCLEOTIDE SEQUENCE [LARGE SCALE GENOMIC DNA]</scope>
    <source>
        <strain evidence="2 4">CGMCC 1.3889</strain>
    </source>
</reference>
<dbReference type="Gene3D" id="3.40.50.1000">
    <property type="entry name" value="HAD superfamily/HAD-like"/>
    <property type="match status" value="1"/>
</dbReference>
<dbReference type="STRING" id="319653.SAMN04487973_1104"/>
<dbReference type="Proteomes" id="UP000051749">
    <property type="component" value="Unassembled WGS sequence"/>
</dbReference>
<keyword evidence="4" id="KW-1185">Reference proteome</keyword>
<dbReference type="InterPro" id="IPR041492">
    <property type="entry name" value="HAD_2"/>
</dbReference>
<dbReference type="AlphaFoldDB" id="A0A0R2JYT6"/>
<dbReference type="GeneID" id="76043706"/>
<sequence length="212" mass="24096">MKNFIFDVDGTLVDTFNMYIPALKEVLDRHGIHRKIPELAKYFSYSGDRTLKEVGIAKEKRTQVFDEWAQTAATRLKNVTVFHGVENTLRSIAQKEETSLVVATSRTKSQYLDQFANRFTIHQYFDTYVTADDTQQHKPDPAPIQVSMHRMQAQTNDTIYIGDSLSDLQAAHAAHIKFGSALWGAGDAKILAQADYQFQDPREVLELLPKTD</sequence>
<proteinExistence type="predicted"/>
<gene>
    <name evidence="1" type="ORF">IV87_GL000327</name>
    <name evidence="2" type="ORF">SAMN04487973_1104</name>
</gene>
<dbReference type="EMBL" id="FOGK01000010">
    <property type="protein sequence ID" value="SER57659.1"/>
    <property type="molecule type" value="Genomic_DNA"/>
</dbReference>
<name>A0A0R2JYT6_9LACO</name>
<dbReference type="SFLD" id="SFLDS00003">
    <property type="entry name" value="Haloacid_Dehalogenase"/>
    <property type="match status" value="1"/>
</dbReference>
<dbReference type="Gene3D" id="1.10.150.240">
    <property type="entry name" value="Putative phosphatase, domain 2"/>
    <property type="match status" value="1"/>
</dbReference>
<evidence type="ECO:0000313" key="1">
    <source>
        <dbReference type="EMBL" id="KRN82392.1"/>
    </source>
</evidence>
<dbReference type="PANTHER" id="PTHR43434:SF26">
    <property type="entry name" value="PYROPHOSPHATASE PPAX"/>
    <property type="match status" value="1"/>
</dbReference>
<organism evidence="1 3">
    <name type="scientific">Pediococcus ethanolidurans</name>
    <dbReference type="NCBI Taxonomy" id="319653"/>
    <lineage>
        <taxon>Bacteria</taxon>
        <taxon>Bacillati</taxon>
        <taxon>Bacillota</taxon>
        <taxon>Bacilli</taxon>
        <taxon>Lactobacillales</taxon>
        <taxon>Lactobacillaceae</taxon>
        <taxon>Pediococcus</taxon>
    </lineage>
</organism>
<dbReference type="InterPro" id="IPR023198">
    <property type="entry name" value="PGP-like_dom2"/>
</dbReference>
<dbReference type="SUPFAM" id="SSF56784">
    <property type="entry name" value="HAD-like"/>
    <property type="match status" value="1"/>
</dbReference>
<dbReference type="InterPro" id="IPR036412">
    <property type="entry name" value="HAD-like_sf"/>
</dbReference>
<dbReference type="Proteomes" id="UP000182818">
    <property type="component" value="Unassembled WGS sequence"/>
</dbReference>
<evidence type="ECO:0000313" key="2">
    <source>
        <dbReference type="EMBL" id="SER57659.1"/>
    </source>
</evidence>
<dbReference type="NCBIfam" id="TIGR01549">
    <property type="entry name" value="HAD-SF-IA-v1"/>
    <property type="match status" value="1"/>
</dbReference>
<dbReference type="PANTHER" id="PTHR43434">
    <property type="entry name" value="PHOSPHOGLYCOLATE PHOSPHATASE"/>
    <property type="match status" value="1"/>
</dbReference>
<dbReference type="GO" id="GO:0006281">
    <property type="term" value="P:DNA repair"/>
    <property type="evidence" value="ECO:0007669"/>
    <property type="project" value="TreeGrafter"/>
</dbReference>
<dbReference type="GO" id="GO:0008967">
    <property type="term" value="F:phosphoglycolate phosphatase activity"/>
    <property type="evidence" value="ECO:0007669"/>
    <property type="project" value="TreeGrafter"/>
</dbReference>
<evidence type="ECO:0000313" key="4">
    <source>
        <dbReference type="Proteomes" id="UP000182818"/>
    </source>
</evidence>
<accession>A0A0R2JYT6</accession>
<dbReference type="InterPro" id="IPR006439">
    <property type="entry name" value="HAD-SF_hydro_IA"/>
</dbReference>
<comment type="caution">
    <text evidence="1">The sequence shown here is derived from an EMBL/GenBank/DDBJ whole genome shotgun (WGS) entry which is preliminary data.</text>
</comment>
<dbReference type="InterPro" id="IPR023214">
    <property type="entry name" value="HAD_sf"/>
</dbReference>
<dbReference type="PATRIC" id="fig|319653.3.peg.335"/>
<evidence type="ECO:0000313" key="3">
    <source>
        <dbReference type="Proteomes" id="UP000051749"/>
    </source>
</evidence>
<dbReference type="EMBL" id="JQBY01000011">
    <property type="protein sequence ID" value="KRN82392.1"/>
    <property type="molecule type" value="Genomic_DNA"/>
</dbReference>
<dbReference type="RefSeq" id="WP_057806452.1">
    <property type="nucleotide sequence ID" value="NZ_BJYP01000006.1"/>
</dbReference>
<dbReference type="GO" id="GO:0005829">
    <property type="term" value="C:cytosol"/>
    <property type="evidence" value="ECO:0007669"/>
    <property type="project" value="TreeGrafter"/>
</dbReference>
<keyword evidence="1" id="KW-0378">Hydrolase</keyword>
<dbReference type="OrthoDB" id="9792518at2"/>
<dbReference type="SFLD" id="SFLDG01129">
    <property type="entry name" value="C1.5:_HAD__Beta-PGM__Phosphata"/>
    <property type="match status" value="1"/>
</dbReference>
<reference evidence="1 3" key="1">
    <citation type="journal article" date="2015" name="Genome Announc.">
        <title>Expanding the biotechnology potential of lactobacilli through comparative genomics of 213 strains and associated genera.</title>
        <authorList>
            <person name="Sun Z."/>
            <person name="Harris H.M."/>
            <person name="McCann A."/>
            <person name="Guo C."/>
            <person name="Argimon S."/>
            <person name="Zhang W."/>
            <person name="Yang X."/>
            <person name="Jeffery I.B."/>
            <person name="Cooney J.C."/>
            <person name="Kagawa T.F."/>
            <person name="Liu W."/>
            <person name="Song Y."/>
            <person name="Salvetti E."/>
            <person name="Wrobel A."/>
            <person name="Rasinkangas P."/>
            <person name="Parkhill J."/>
            <person name="Rea M.C."/>
            <person name="O'Sullivan O."/>
            <person name="Ritari J."/>
            <person name="Douillard F.P."/>
            <person name="Paul Ross R."/>
            <person name="Yang R."/>
            <person name="Briner A.E."/>
            <person name="Felis G.E."/>
            <person name="de Vos W.M."/>
            <person name="Barrangou R."/>
            <person name="Klaenhammer T.R."/>
            <person name="Caufield P.W."/>
            <person name="Cui Y."/>
            <person name="Zhang H."/>
            <person name="O'Toole P.W."/>
        </authorList>
    </citation>
    <scope>NUCLEOTIDE SEQUENCE [LARGE SCALE GENOMIC DNA]</scope>
    <source>
        <strain evidence="1 3">DSM 22301</strain>
    </source>
</reference>
<protein>
    <submittedName>
        <fullName evidence="1">HAD family hydrolase</fullName>
    </submittedName>
    <submittedName>
        <fullName evidence="2">Haloacid dehalogenase superfamily, subfamily IA, variant 1 with third motif having Dx(3-4)D or Dx(3-4)E</fullName>
    </submittedName>
</protein>
<dbReference type="InterPro" id="IPR050155">
    <property type="entry name" value="HAD-like_hydrolase_sf"/>
</dbReference>